<protein>
    <submittedName>
        <fullName evidence="3">Sugar ABC transporter substrate-binding protein</fullName>
    </submittedName>
</protein>
<name>A0A6P1DT30_9GAMM</name>
<comment type="similarity">
    <text evidence="2">Belongs to the bacterial solute-binding protein 1 family.</text>
</comment>
<dbReference type="PANTHER" id="PTHR43649">
    <property type="entry name" value="ARABINOSE-BINDING PROTEIN-RELATED"/>
    <property type="match status" value="1"/>
</dbReference>
<accession>A0A6P1DT30</accession>
<dbReference type="Pfam" id="PF01547">
    <property type="entry name" value="SBP_bac_1"/>
    <property type="match status" value="1"/>
</dbReference>
<reference evidence="4" key="1">
    <citation type="journal article" date="2020" name="Microbiol. Resour. Announc.">
        <title>Draft Genome Sequences of Thiorhodococcus mannitoliphagus and Thiorhodococcus minor, Purple Sulfur Photosynthetic Bacteria in the Gammaproteobacterial Family Chromatiaceae.</title>
        <authorList>
            <person name="Aviles F.A."/>
            <person name="Meyer T.E."/>
            <person name="Kyndt J.A."/>
        </authorList>
    </citation>
    <scope>NUCLEOTIDE SEQUENCE [LARGE SCALE GENOMIC DNA]</scope>
    <source>
        <strain evidence="4">DSM 18266</strain>
    </source>
</reference>
<dbReference type="EMBL" id="JAAIJR010000041">
    <property type="protein sequence ID" value="NEX20979.1"/>
    <property type="molecule type" value="Genomic_DNA"/>
</dbReference>
<evidence type="ECO:0000313" key="4">
    <source>
        <dbReference type="Proteomes" id="UP000471640"/>
    </source>
</evidence>
<dbReference type="SUPFAM" id="SSF53850">
    <property type="entry name" value="Periplasmic binding protein-like II"/>
    <property type="match status" value="1"/>
</dbReference>
<comment type="caution">
    <text evidence="3">The sequence shown here is derived from an EMBL/GenBank/DDBJ whole genome shotgun (WGS) entry which is preliminary data.</text>
</comment>
<dbReference type="PANTHER" id="PTHR43649:SF12">
    <property type="entry name" value="DIACETYLCHITOBIOSE BINDING PROTEIN DASA"/>
    <property type="match status" value="1"/>
</dbReference>
<keyword evidence="4" id="KW-1185">Reference proteome</keyword>
<dbReference type="GO" id="GO:0042597">
    <property type="term" value="C:periplasmic space"/>
    <property type="evidence" value="ECO:0007669"/>
    <property type="project" value="UniProtKB-SubCell"/>
</dbReference>
<dbReference type="Proteomes" id="UP000471640">
    <property type="component" value="Unassembled WGS sequence"/>
</dbReference>
<evidence type="ECO:0000313" key="3">
    <source>
        <dbReference type="EMBL" id="NEX20979.1"/>
    </source>
</evidence>
<evidence type="ECO:0000256" key="2">
    <source>
        <dbReference type="ARBA" id="ARBA00008520"/>
    </source>
</evidence>
<proteinExistence type="inferred from homology"/>
<organism evidence="3 4">
    <name type="scientific">Thiorhodococcus mannitoliphagus</name>
    <dbReference type="NCBI Taxonomy" id="329406"/>
    <lineage>
        <taxon>Bacteria</taxon>
        <taxon>Pseudomonadati</taxon>
        <taxon>Pseudomonadota</taxon>
        <taxon>Gammaproteobacteria</taxon>
        <taxon>Chromatiales</taxon>
        <taxon>Chromatiaceae</taxon>
        <taxon>Thiorhodococcus</taxon>
    </lineage>
</organism>
<gene>
    <name evidence="3" type="ORF">G3480_11760</name>
</gene>
<sequence length="447" mass="49044">MFAMVVSPALAQSRVIKIATVNNPEMLVLQELSKQFEEQNPDIQLDWQLFSENELRSYLARSYLRQVGRASEPAPGAGLPPEVEQFDIVTLGNYDIPIWVNWGWLVPLKVLPASYDVKDLLPRVRKGLSQGGVLYGLPFYGESSMTYYRTDLFQKAGLTMPDNPSYEDIAQFAKAVHDPDKEVYGICLRGKAGWGENMAYVSTLVNTFGGGWFDEHWNTTIDSPAWKEAVAFYIDLLHNYGPPHATRNGYKENLALFAQGHCGIWVDATVAAGFLSDNAKSKVSGNLGFAAAPIAKTPKGSHWLWSWNLAISASAEAPEEALRFLVWATSKDYIDRVAQQDGWAAVPPGTRQSTYSNPDYLKAAPFAGAVLDAMQSADPNDSTLQPTPYSGIQFVAIPEFQYIGTQVGQFISAALAGKLSVDSALAAAQNATSQTMRWAGYTTGYPQ</sequence>
<comment type="subcellular location">
    <subcellularLocation>
        <location evidence="1">Periplasm</location>
    </subcellularLocation>
</comment>
<reference evidence="3 4" key="2">
    <citation type="submission" date="2020-02" db="EMBL/GenBank/DDBJ databases">
        <title>Genome sequences of Thiorhodococcus mannitoliphagus and Thiorhodococcus minor, purple sulfur photosynthetic bacteria in the gammaproteobacterial family, Chromatiaceae.</title>
        <authorList>
            <person name="Aviles F.A."/>
            <person name="Meyer T.E."/>
            <person name="Kyndt J.A."/>
        </authorList>
    </citation>
    <scope>NUCLEOTIDE SEQUENCE [LARGE SCALE GENOMIC DNA]</scope>
    <source>
        <strain evidence="3 4">DSM 18266</strain>
    </source>
</reference>
<dbReference type="CDD" id="cd13585">
    <property type="entry name" value="PBP2_TMBP_like"/>
    <property type="match status" value="1"/>
</dbReference>
<dbReference type="InterPro" id="IPR006059">
    <property type="entry name" value="SBP"/>
</dbReference>
<dbReference type="InterPro" id="IPR050490">
    <property type="entry name" value="Bact_solute-bd_prot1"/>
</dbReference>
<evidence type="ECO:0000256" key="1">
    <source>
        <dbReference type="ARBA" id="ARBA00004418"/>
    </source>
</evidence>
<dbReference type="AlphaFoldDB" id="A0A6P1DT30"/>
<dbReference type="Gene3D" id="3.40.190.10">
    <property type="entry name" value="Periplasmic binding protein-like II"/>
    <property type="match status" value="2"/>
</dbReference>